<dbReference type="KEGG" id="ehx:EMIHUDRAFT_258579"/>
<dbReference type="RefSeq" id="XP_005760032.1">
    <property type="nucleotide sequence ID" value="XM_005759975.1"/>
</dbReference>
<sequence length="108" mass="12038">MSVDPYPRYPYNTFIDLWRDCYAVPSIHYHSVSRDVYLLRSLTAAEAATVPGARRTHKSACGVCSTLEDLEVYKNTTDLTTPVRNCGLKSLLGFDLKACIRSLGFSDA</sequence>
<feature type="non-terminal residue" evidence="1">
    <location>
        <position position="108"/>
    </location>
</feature>
<dbReference type="AlphaFoldDB" id="R1BD07"/>
<accession>R1BD07</accession>
<protein>
    <submittedName>
        <fullName evidence="1">Uncharacterized protein</fullName>
    </submittedName>
</protein>
<organism evidence="1">
    <name type="scientific">Emiliania huxleyi</name>
    <name type="common">Coccolithophore</name>
    <name type="synonym">Pontosphaera huxleyi</name>
    <dbReference type="NCBI Taxonomy" id="2903"/>
    <lineage>
        <taxon>Eukaryota</taxon>
        <taxon>Haptista</taxon>
        <taxon>Haptophyta</taxon>
        <taxon>Prymnesiophyceae</taxon>
        <taxon>Isochrysidales</taxon>
        <taxon>Noelaerhabdaceae</taxon>
        <taxon>Emiliania</taxon>
    </lineage>
</organism>
<dbReference type="HOGENOM" id="CLU_2216854_0_0_1"/>
<dbReference type="GeneID" id="17253754"/>
<proteinExistence type="predicted"/>
<gene>
    <name evidence="1" type="ORF">EMIHUDRAFT_258579</name>
</gene>
<evidence type="ECO:0000313" key="1">
    <source>
        <dbReference type="EMBL" id="EOD07603.1"/>
    </source>
</evidence>
<reference evidence="1" key="1">
    <citation type="submission" date="2012-07" db="EMBL/GenBank/DDBJ databases">
        <title>Genome variability drives Emilianias global distribution.</title>
        <authorList>
            <consortium name="DOE Joint Genome Institute"/>
            <person name="Read B."/>
            <person name="Kegel J."/>
            <person name="Klute M."/>
            <person name="Kuo A."/>
            <person name="Lefebvre S.C."/>
            <person name="Maumus F."/>
            <person name="Mayer C."/>
            <person name="Miller J."/>
            <person name="Allen A."/>
            <person name="Bidle K."/>
            <person name="Borodovsky M."/>
            <person name="Bowler C."/>
            <person name="Brownlee C."/>
            <person name="Claverie J.-M."/>
            <person name="Cock M."/>
            <person name="De Vargas C."/>
            <person name="Elias M."/>
            <person name="Frickenhaus S."/>
            <person name="Gladyshev V.N."/>
            <person name="Gonzalez K."/>
            <person name="Guda C."/>
            <person name="Hadaegh A."/>
            <person name="Herman E."/>
            <person name="Iglesias-Rodriguez D."/>
            <person name="Jones B."/>
            <person name="Lawson T."/>
            <person name="Leese F."/>
            <person name="Lin Y.-C."/>
            <person name="Lindquist E."/>
            <person name="Lobanov A."/>
            <person name="Lucas S."/>
            <person name="Malik S.-H.B."/>
            <person name="Marsh M.E."/>
            <person name="Mock T."/>
            <person name="Monier A."/>
            <person name="Moreau H."/>
            <person name="Mueller-Roeber B."/>
            <person name="Napier J."/>
            <person name="Ogata H."/>
            <person name="Parker M."/>
            <person name="Probert I."/>
            <person name="Quesneville H."/>
            <person name="Raines C."/>
            <person name="Rensing S."/>
            <person name="Riano-Pachon D.M."/>
            <person name="Richier S."/>
            <person name="Rokitta S."/>
            <person name="Salamov A."/>
            <person name="Sarno A.F."/>
            <person name="Schmutz J."/>
            <person name="Schroeder D."/>
            <person name="Shiraiwa Y."/>
            <person name="Soanes D.M."/>
            <person name="Valentin K."/>
            <person name="Van Der Giezen M."/>
            <person name="Van Der Peer Y."/>
            <person name="Vardi A."/>
            <person name="Verret F."/>
            <person name="Von Dassow P."/>
            <person name="Wheeler G."/>
            <person name="Williams B."/>
            <person name="Wilson W."/>
            <person name="Wolfe G."/>
            <person name="Wurch L.L."/>
            <person name="Young J."/>
            <person name="Dacks J.B."/>
            <person name="Delwiche C.F."/>
            <person name="Dyhrman S."/>
            <person name="Glockner G."/>
            <person name="John U."/>
            <person name="Richards T."/>
            <person name="Worden A.Z."/>
            <person name="Zhang X."/>
            <person name="Grigoriev I.V."/>
        </authorList>
    </citation>
    <scope>NUCLEOTIDE SEQUENCE</scope>
    <source>
        <strain evidence="1">CCMP1516</strain>
    </source>
</reference>
<name>R1BD07_EMIHU</name>
<dbReference type="EMBL" id="KB869317">
    <property type="protein sequence ID" value="EOD07603.1"/>
    <property type="molecule type" value="Genomic_DNA"/>
</dbReference>